<keyword evidence="2" id="KW-1185">Reference proteome</keyword>
<sequence length="200" mass="20233">MIPRNAIPLLVSAALLATGFPTTAAAWARANAWGGRTVGGFGGFTHDNAFGGSTTHSWYGGTSHTNRFGGTTTGAYGMGAVHTTAGGFTTYHPPAYGYGGYAPYYRPVGVPYYHPGCYYDCGAAVAAGAAVGLAAGAVAGAAIARANTIPAYPLGADFSTLPAGATYVDRGGVTYYQVGGSWFRPSFGANGVYYSVVAAP</sequence>
<reference evidence="1" key="1">
    <citation type="submission" date="2023-06" db="EMBL/GenBank/DDBJ databases">
        <authorList>
            <person name="Jiang Y."/>
            <person name="Liu Q."/>
        </authorList>
    </citation>
    <scope>NUCLEOTIDE SEQUENCE</scope>
    <source>
        <strain evidence="1">CGMCC 1.12090</strain>
    </source>
</reference>
<dbReference type="EMBL" id="JAUKVY010000009">
    <property type="protein sequence ID" value="MDO1533548.1"/>
    <property type="molecule type" value="Genomic_DNA"/>
</dbReference>
<gene>
    <name evidence="1" type="ORF">Q2T77_14725</name>
</gene>
<evidence type="ECO:0000313" key="1">
    <source>
        <dbReference type="EMBL" id="MDO1533548.1"/>
    </source>
</evidence>
<proteinExistence type="predicted"/>
<name>A0ABT8S3Q2_9BURK</name>
<comment type="caution">
    <text evidence="1">The sequence shown here is derived from an EMBL/GenBank/DDBJ whole genome shotgun (WGS) entry which is preliminary data.</text>
</comment>
<protein>
    <recommendedName>
        <fullName evidence="3">RNA-binding protein</fullName>
    </recommendedName>
</protein>
<evidence type="ECO:0008006" key="3">
    <source>
        <dbReference type="Google" id="ProtNLM"/>
    </source>
</evidence>
<evidence type="ECO:0000313" key="2">
    <source>
        <dbReference type="Proteomes" id="UP001169027"/>
    </source>
</evidence>
<accession>A0ABT8S3Q2</accession>
<dbReference type="RefSeq" id="WP_301810287.1">
    <property type="nucleotide sequence ID" value="NZ_JAUJZH010000009.1"/>
</dbReference>
<dbReference type="Proteomes" id="UP001169027">
    <property type="component" value="Unassembled WGS sequence"/>
</dbReference>
<organism evidence="1 2">
    <name type="scientific">Variovorax ginsengisoli</name>
    <dbReference type="NCBI Taxonomy" id="363844"/>
    <lineage>
        <taxon>Bacteria</taxon>
        <taxon>Pseudomonadati</taxon>
        <taxon>Pseudomonadota</taxon>
        <taxon>Betaproteobacteria</taxon>
        <taxon>Burkholderiales</taxon>
        <taxon>Comamonadaceae</taxon>
        <taxon>Variovorax</taxon>
    </lineage>
</organism>